<gene>
    <name evidence="2" type="ORF">BU057_12815</name>
</gene>
<comment type="caution">
    <text evidence="2">The sequence shown here is derived from an EMBL/GenBank/DDBJ whole genome shotgun (WGS) entry which is preliminary data.</text>
</comment>
<dbReference type="EMBL" id="PZFR01000143">
    <property type="protein sequence ID" value="PTI65930.1"/>
    <property type="molecule type" value="Genomic_DNA"/>
</dbReference>
<name>A0ABX5IKL4_9STAP</name>
<comment type="similarity">
    <text evidence="1">Belongs to the PdxS/SNZ family.</text>
</comment>
<evidence type="ECO:0000313" key="3">
    <source>
        <dbReference type="Proteomes" id="UP000240859"/>
    </source>
</evidence>
<dbReference type="Gene3D" id="3.20.20.70">
    <property type="entry name" value="Aldolase class I"/>
    <property type="match status" value="1"/>
</dbReference>
<sequence>HYQDYELIGRLAKELGSAMKGLDINELSLEDRMQERGW</sequence>
<dbReference type="InterPro" id="IPR013785">
    <property type="entry name" value="Aldolase_TIM"/>
</dbReference>
<keyword evidence="2" id="KW-0456">Lyase</keyword>
<dbReference type="PROSITE" id="PS51129">
    <property type="entry name" value="PDXS_SNZ_2"/>
    <property type="match status" value="1"/>
</dbReference>
<proteinExistence type="inferred from homology"/>
<feature type="non-terminal residue" evidence="2">
    <location>
        <position position="1"/>
    </location>
</feature>
<reference evidence="2 3" key="1">
    <citation type="journal article" date="2016" name="Front. Microbiol.">
        <title>Comprehensive Phylogenetic Analysis of Bovine Non-aureus Staphylococci Species Based on Whole-Genome Sequencing.</title>
        <authorList>
            <person name="Naushad S."/>
            <person name="Barkema H.W."/>
            <person name="Luby C."/>
            <person name="Condas L.A."/>
            <person name="Nobrega D.B."/>
            <person name="Carson D.A."/>
            <person name="De Buck J."/>
        </authorList>
    </citation>
    <scope>NUCLEOTIDE SEQUENCE [LARGE SCALE GENOMIC DNA]</scope>
    <source>
        <strain evidence="2 3">SNUC 1084</strain>
    </source>
</reference>
<organism evidence="2 3">
    <name type="scientific">Staphylococcus succinus</name>
    <dbReference type="NCBI Taxonomy" id="61015"/>
    <lineage>
        <taxon>Bacteria</taxon>
        <taxon>Bacillati</taxon>
        <taxon>Bacillota</taxon>
        <taxon>Bacilli</taxon>
        <taxon>Bacillales</taxon>
        <taxon>Staphylococcaceae</taxon>
        <taxon>Staphylococcus</taxon>
    </lineage>
</organism>
<evidence type="ECO:0000256" key="1">
    <source>
        <dbReference type="PROSITE-ProRule" id="PRU00481"/>
    </source>
</evidence>
<accession>A0ABX5IKL4</accession>
<protein>
    <submittedName>
        <fullName evidence="2">Pyridoxal 5'-phosphate synthase lyase subunit PdxS</fullName>
    </submittedName>
</protein>
<dbReference type="Proteomes" id="UP000240859">
    <property type="component" value="Unassembled WGS sequence"/>
</dbReference>
<dbReference type="GO" id="GO:0016829">
    <property type="term" value="F:lyase activity"/>
    <property type="evidence" value="ECO:0007669"/>
    <property type="project" value="UniProtKB-KW"/>
</dbReference>
<dbReference type="InterPro" id="IPR001852">
    <property type="entry name" value="PdxS/SNZ"/>
</dbReference>
<evidence type="ECO:0000313" key="2">
    <source>
        <dbReference type="EMBL" id="PTI65930.1"/>
    </source>
</evidence>
<keyword evidence="3" id="KW-1185">Reference proteome</keyword>